<dbReference type="EMBL" id="JBHSAY010000021">
    <property type="protein sequence ID" value="MFC4135312.1"/>
    <property type="molecule type" value="Genomic_DNA"/>
</dbReference>
<dbReference type="RefSeq" id="WP_253756564.1">
    <property type="nucleotide sequence ID" value="NZ_JAMZDZ010000001.1"/>
</dbReference>
<protein>
    <submittedName>
        <fullName evidence="1">Uncharacterized protein</fullName>
    </submittedName>
</protein>
<evidence type="ECO:0000313" key="1">
    <source>
        <dbReference type="EMBL" id="MFC4135312.1"/>
    </source>
</evidence>
<reference evidence="2" key="1">
    <citation type="journal article" date="2019" name="Int. J. Syst. Evol. Microbiol.">
        <title>The Global Catalogue of Microorganisms (GCM) 10K type strain sequencing project: providing services to taxonomists for standard genome sequencing and annotation.</title>
        <authorList>
            <consortium name="The Broad Institute Genomics Platform"/>
            <consortium name="The Broad Institute Genome Sequencing Center for Infectious Disease"/>
            <person name="Wu L."/>
            <person name="Ma J."/>
        </authorList>
    </citation>
    <scope>NUCLEOTIDE SEQUENCE [LARGE SCALE GENOMIC DNA]</scope>
    <source>
        <strain evidence="2">CGMCC 4.7289</strain>
    </source>
</reference>
<accession>A0ABV8LY55</accession>
<sequence>MRTRRGPIILGSSVVAVLLLCGGFGAALWHWRSTEKDRIDLSDLTRRSPWPRTQLLLPDQLPLDRAMGDVGPNGLDVSYPAVNGLPLGYAIELLDERGEPVWSVSCGARAVTVCTDLGDGYTYVKVLDTDNSDPATIVRRRAGDRIYSATVSGDHPERVTELREVVTAVHQPSDEELLDILRYDGYQTDWS</sequence>
<name>A0ABV8LY55_9ACTN</name>
<comment type="caution">
    <text evidence="1">The sequence shown here is derived from an EMBL/GenBank/DDBJ whole genome shotgun (WGS) entry which is preliminary data.</text>
</comment>
<dbReference type="Proteomes" id="UP001595816">
    <property type="component" value="Unassembled WGS sequence"/>
</dbReference>
<organism evidence="1 2">
    <name type="scientific">Hamadaea flava</name>
    <dbReference type="NCBI Taxonomy" id="1742688"/>
    <lineage>
        <taxon>Bacteria</taxon>
        <taxon>Bacillati</taxon>
        <taxon>Actinomycetota</taxon>
        <taxon>Actinomycetes</taxon>
        <taxon>Micromonosporales</taxon>
        <taxon>Micromonosporaceae</taxon>
        <taxon>Hamadaea</taxon>
    </lineage>
</organism>
<keyword evidence="2" id="KW-1185">Reference proteome</keyword>
<gene>
    <name evidence="1" type="ORF">ACFOZ4_32275</name>
</gene>
<evidence type="ECO:0000313" key="2">
    <source>
        <dbReference type="Proteomes" id="UP001595816"/>
    </source>
</evidence>
<proteinExistence type="predicted"/>